<dbReference type="InterPro" id="IPR030470">
    <property type="entry name" value="UbiA_prenylTrfase_CS"/>
</dbReference>
<evidence type="ECO:0000256" key="2">
    <source>
        <dbReference type="ARBA" id="ARBA00004141"/>
    </source>
</evidence>
<dbReference type="AlphaFoldDB" id="A0A502GFT6"/>
<dbReference type="FunFam" id="1.20.120.1780:FF:000001">
    <property type="entry name" value="4-hydroxybenzoate octaprenyltransferase"/>
    <property type="match status" value="1"/>
</dbReference>
<dbReference type="Proteomes" id="UP000317078">
    <property type="component" value="Unassembled WGS sequence"/>
</dbReference>
<dbReference type="EC" id="2.5.1.39" evidence="11 12"/>
<evidence type="ECO:0000256" key="6">
    <source>
        <dbReference type="ARBA" id="ARBA00022679"/>
    </source>
</evidence>
<reference evidence="13 14" key="1">
    <citation type="journal article" date="2019" name="Environ. Microbiol.">
        <title>Species interactions and distinct microbial communities in high Arctic permafrost affected cryosols are associated with the CH4 and CO2 gas fluxes.</title>
        <authorList>
            <person name="Altshuler I."/>
            <person name="Hamel J."/>
            <person name="Turney S."/>
            <person name="Magnuson E."/>
            <person name="Levesque R."/>
            <person name="Greer C."/>
            <person name="Whyte L.G."/>
        </authorList>
    </citation>
    <scope>NUCLEOTIDE SEQUENCE [LARGE SCALE GENOMIC DNA]</scope>
    <source>
        <strain evidence="13 14">S9.3B</strain>
    </source>
</reference>
<name>A0A502GFT6_9PROT</name>
<keyword evidence="10 11" id="KW-0472">Membrane</keyword>
<feature type="transmembrane region" description="Helical" evidence="11">
    <location>
        <begin position="69"/>
        <end position="93"/>
    </location>
</feature>
<dbReference type="FunFam" id="1.10.357.140:FF:000008">
    <property type="entry name" value="4-hydroxybenzoate octaprenyltransferase"/>
    <property type="match status" value="1"/>
</dbReference>
<evidence type="ECO:0000256" key="1">
    <source>
        <dbReference type="ARBA" id="ARBA00001946"/>
    </source>
</evidence>
<evidence type="ECO:0000256" key="3">
    <source>
        <dbReference type="ARBA" id="ARBA00005985"/>
    </source>
</evidence>
<comment type="cofactor">
    <cofactor evidence="1 11">
        <name>Mg(2+)</name>
        <dbReference type="ChEBI" id="CHEBI:18420"/>
    </cofactor>
</comment>
<evidence type="ECO:0000256" key="5">
    <source>
        <dbReference type="ARBA" id="ARBA00022519"/>
    </source>
</evidence>
<dbReference type="InterPro" id="IPR044878">
    <property type="entry name" value="UbiA_sf"/>
</dbReference>
<keyword evidence="4 11" id="KW-1003">Cell membrane</keyword>
<evidence type="ECO:0000256" key="8">
    <source>
        <dbReference type="ARBA" id="ARBA00022692"/>
    </source>
</evidence>
<dbReference type="PANTHER" id="PTHR11048:SF28">
    <property type="entry name" value="4-HYDROXYBENZOATE POLYPRENYLTRANSFERASE, MITOCHONDRIAL"/>
    <property type="match status" value="1"/>
</dbReference>
<dbReference type="InterPro" id="IPR000537">
    <property type="entry name" value="UbiA_prenyltransferase"/>
</dbReference>
<evidence type="ECO:0000256" key="11">
    <source>
        <dbReference type="HAMAP-Rule" id="MF_01635"/>
    </source>
</evidence>
<dbReference type="OrthoDB" id="9782418at2"/>
<keyword evidence="11" id="KW-0460">Magnesium</keyword>
<comment type="catalytic activity">
    <reaction evidence="11">
        <text>all-trans-octaprenyl diphosphate + 4-hydroxybenzoate = 4-hydroxy-3-(all-trans-octaprenyl)benzoate + diphosphate</text>
        <dbReference type="Rhea" id="RHEA:27782"/>
        <dbReference type="ChEBI" id="CHEBI:1617"/>
        <dbReference type="ChEBI" id="CHEBI:17879"/>
        <dbReference type="ChEBI" id="CHEBI:33019"/>
        <dbReference type="ChEBI" id="CHEBI:57711"/>
        <dbReference type="EC" id="2.5.1.39"/>
    </reaction>
</comment>
<organism evidence="13 14">
    <name type="scientific">Muricoccus nepalensis</name>
    <dbReference type="NCBI Taxonomy" id="1854500"/>
    <lineage>
        <taxon>Bacteria</taxon>
        <taxon>Pseudomonadati</taxon>
        <taxon>Pseudomonadota</taxon>
        <taxon>Alphaproteobacteria</taxon>
        <taxon>Acetobacterales</taxon>
        <taxon>Roseomonadaceae</taxon>
        <taxon>Muricoccus</taxon>
    </lineage>
</organism>
<comment type="caution">
    <text evidence="13">The sequence shown here is derived from an EMBL/GenBank/DDBJ whole genome shotgun (WGS) entry which is preliminary data.</text>
</comment>
<feature type="transmembrane region" description="Helical" evidence="11">
    <location>
        <begin position="45"/>
        <end position="63"/>
    </location>
</feature>
<dbReference type="InterPro" id="IPR039653">
    <property type="entry name" value="Prenyltransferase"/>
</dbReference>
<feature type="transmembrane region" description="Helical" evidence="11">
    <location>
        <begin position="114"/>
        <end position="134"/>
    </location>
</feature>
<comment type="subcellular location">
    <subcellularLocation>
        <location evidence="11">Cell inner membrane</location>
        <topology evidence="11">Multi-pass membrane protein</topology>
    </subcellularLocation>
    <subcellularLocation>
        <location evidence="2">Membrane</location>
        <topology evidence="2">Multi-pass membrane protein</topology>
    </subcellularLocation>
</comment>
<feature type="transmembrane region" description="Helical" evidence="11">
    <location>
        <begin position="236"/>
        <end position="254"/>
    </location>
</feature>
<sequence>MDTRADPSEGGPVAPHTDIRREGLSAWLPAPLVPYALLMRLDRPIGSWLLFLPGLWAFAAAAPSWGRGLWLTFLFGLGAVVMRGAGCVVNDLWDRDLDRQVERTAGRPLASGAVSSRQALAFLAGLLVVGLVILLQLPRAAILLGIASLVPIALYPLAKRVTDWPQAVLGVVFTWAAPTGWAAATGALSPPALLLWAAGFGWTLAYDTIYAHQDREDDALVGIRSSALALGDRTRPFLAVAFTGCIALVATAGLRAGLGPAFLVGLLLPAAHFAWQWWRLDIHDPALCLRLFKSNRDAGLLIALALLIGRA</sequence>
<feature type="transmembrane region" description="Helical" evidence="11">
    <location>
        <begin position="140"/>
        <end position="158"/>
    </location>
</feature>
<keyword evidence="7 11" id="KW-0831">Ubiquinone biosynthesis</keyword>
<comment type="function">
    <text evidence="11">Catalyzes the prenylation of para-hydroxybenzoate (PHB) with an all-trans polyprenyl group. Mediates the second step in the final reaction sequence of ubiquinone-8 (UQ-8) biosynthesis, which is the condensation of the polyisoprenoid side chain with PHB, generating the first membrane-bound Q intermediate 3-octaprenyl-4-hydroxybenzoate.</text>
</comment>
<gene>
    <name evidence="11" type="primary">ubiA</name>
    <name evidence="13" type="ORF">EAH89_03245</name>
</gene>
<evidence type="ECO:0000256" key="9">
    <source>
        <dbReference type="ARBA" id="ARBA00022989"/>
    </source>
</evidence>
<comment type="similarity">
    <text evidence="3 11">Belongs to the UbiA prenyltransferase family.</text>
</comment>
<evidence type="ECO:0000256" key="10">
    <source>
        <dbReference type="ARBA" id="ARBA00023136"/>
    </source>
</evidence>
<protein>
    <recommendedName>
        <fullName evidence="11 12">4-hydroxybenzoate octaprenyltransferase</fullName>
        <ecNumber evidence="11 12">2.5.1.39</ecNumber>
    </recommendedName>
    <alternativeName>
        <fullName evidence="11">4-HB polyprenyltransferase</fullName>
    </alternativeName>
</protein>
<dbReference type="NCBIfam" id="TIGR01474">
    <property type="entry name" value="ubiA_proteo"/>
    <property type="match status" value="1"/>
</dbReference>
<comment type="pathway">
    <text evidence="11">Cofactor biosynthesis; ubiquinone biosynthesis.</text>
</comment>
<dbReference type="HAMAP" id="MF_01635">
    <property type="entry name" value="UbiA"/>
    <property type="match status" value="1"/>
</dbReference>
<proteinExistence type="inferred from homology"/>
<keyword evidence="6 11" id="KW-0808">Transferase</keyword>
<accession>A0A502GFT6</accession>
<evidence type="ECO:0000256" key="4">
    <source>
        <dbReference type="ARBA" id="ARBA00022475"/>
    </source>
</evidence>
<dbReference type="RefSeq" id="WP_140881335.1">
    <property type="nucleotide sequence ID" value="NZ_RCZP01000002.1"/>
</dbReference>
<dbReference type="GO" id="GO:0006744">
    <property type="term" value="P:ubiquinone biosynthetic process"/>
    <property type="evidence" value="ECO:0007669"/>
    <property type="project" value="UniProtKB-UniRule"/>
</dbReference>
<dbReference type="GO" id="GO:0005886">
    <property type="term" value="C:plasma membrane"/>
    <property type="evidence" value="ECO:0007669"/>
    <property type="project" value="UniProtKB-SubCell"/>
</dbReference>
<keyword evidence="9 11" id="KW-1133">Transmembrane helix</keyword>
<evidence type="ECO:0000313" key="14">
    <source>
        <dbReference type="Proteomes" id="UP000317078"/>
    </source>
</evidence>
<evidence type="ECO:0000256" key="7">
    <source>
        <dbReference type="ARBA" id="ARBA00022688"/>
    </source>
</evidence>
<dbReference type="PANTHER" id="PTHR11048">
    <property type="entry name" value="PRENYLTRANSFERASES"/>
    <property type="match status" value="1"/>
</dbReference>
<dbReference type="InterPro" id="IPR006370">
    <property type="entry name" value="HB_polyprenyltransferase-like"/>
</dbReference>
<dbReference type="EMBL" id="RCZP01000002">
    <property type="protein sequence ID" value="TPG60408.1"/>
    <property type="molecule type" value="Genomic_DNA"/>
</dbReference>
<dbReference type="CDD" id="cd13959">
    <property type="entry name" value="PT_UbiA_COQ2"/>
    <property type="match status" value="1"/>
</dbReference>
<keyword evidence="14" id="KW-1185">Reference proteome</keyword>
<dbReference type="GO" id="GO:0008412">
    <property type="term" value="F:4-hydroxybenzoate polyprenyltransferase activity"/>
    <property type="evidence" value="ECO:0007669"/>
    <property type="project" value="UniProtKB-UniRule"/>
</dbReference>
<keyword evidence="5 11" id="KW-0997">Cell inner membrane</keyword>
<dbReference type="Gene3D" id="1.10.357.140">
    <property type="entry name" value="UbiA prenyltransferase"/>
    <property type="match status" value="1"/>
</dbReference>
<dbReference type="UniPathway" id="UPA00232"/>
<dbReference type="Gene3D" id="1.20.120.1780">
    <property type="entry name" value="UbiA prenyltransferase"/>
    <property type="match status" value="1"/>
</dbReference>
<evidence type="ECO:0000256" key="12">
    <source>
        <dbReference type="NCBIfam" id="TIGR01474"/>
    </source>
</evidence>
<keyword evidence="8 11" id="KW-0812">Transmembrane</keyword>
<dbReference type="Pfam" id="PF01040">
    <property type="entry name" value="UbiA"/>
    <property type="match status" value="1"/>
</dbReference>
<evidence type="ECO:0000313" key="13">
    <source>
        <dbReference type="EMBL" id="TPG60408.1"/>
    </source>
</evidence>
<dbReference type="PROSITE" id="PS00943">
    <property type="entry name" value="UBIA"/>
    <property type="match status" value="1"/>
</dbReference>